<gene>
    <name evidence="2" type="ORF">E8E12_001617</name>
</gene>
<feature type="compositionally biased region" description="Acidic residues" evidence="1">
    <location>
        <begin position="222"/>
        <end position="236"/>
    </location>
</feature>
<protein>
    <submittedName>
        <fullName evidence="2">Uncharacterized protein</fullName>
    </submittedName>
</protein>
<accession>A0A9P4WG28</accession>
<dbReference type="AlphaFoldDB" id="A0A9P4WG28"/>
<evidence type="ECO:0000313" key="3">
    <source>
        <dbReference type="Proteomes" id="UP000758155"/>
    </source>
</evidence>
<evidence type="ECO:0000313" key="2">
    <source>
        <dbReference type="EMBL" id="KAF3031442.1"/>
    </source>
</evidence>
<feature type="region of interest" description="Disordered" evidence="1">
    <location>
        <begin position="185"/>
        <end position="236"/>
    </location>
</feature>
<reference evidence="2" key="1">
    <citation type="submission" date="2019-04" db="EMBL/GenBank/DDBJ databases">
        <title>Sequencing of skin fungus with MAO and IRED activity.</title>
        <authorList>
            <person name="Marsaioli A.J."/>
            <person name="Bonatto J.M.C."/>
            <person name="Reis Junior O."/>
        </authorList>
    </citation>
    <scope>NUCLEOTIDE SEQUENCE</scope>
    <source>
        <strain evidence="2">28M1</strain>
    </source>
</reference>
<dbReference type="Proteomes" id="UP000758155">
    <property type="component" value="Unassembled WGS sequence"/>
</dbReference>
<dbReference type="OrthoDB" id="3787206at2759"/>
<dbReference type="EMBL" id="SWKV01000145">
    <property type="protein sequence ID" value="KAF3031442.1"/>
    <property type="molecule type" value="Genomic_DNA"/>
</dbReference>
<organism evidence="2 3">
    <name type="scientific">Didymella heteroderae</name>
    <dbReference type="NCBI Taxonomy" id="1769908"/>
    <lineage>
        <taxon>Eukaryota</taxon>
        <taxon>Fungi</taxon>
        <taxon>Dikarya</taxon>
        <taxon>Ascomycota</taxon>
        <taxon>Pezizomycotina</taxon>
        <taxon>Dothideomycetes</taxon>
        <taxon>Pleosporomycetidae</taxon>
        <taxon>Pleosporales</taxon>
        <taxon>Pleosporineae</taxon>
        <taxon>Didymellaceae</taxon>
        <taxon>Didymella</taxon>
    </lineage>
</organism>
<comment type="caution">
    <text evidence="2">The sequence shown here is derived from an EMBL/GenBank/DDBJ whole genome shotgun (WGS) entry which is preliminary data.</text>
</comment>
<evidence type="ECO:0000256" key="1">
    <source>
        <dbReference type="SAM" id="MobiDB-lite"/>
    </source>
</evidence>
<proteinExistence type="predicted"/>
<sequence>MAPQILATSPLLAAPVDTGPPIQIYLPKVVVPGNGIGPGGKRMGDSSCIETDALMLGHEDPRNGKLVLTKAILLPVGVWDNTLRKVRNGRWSVLETYACASSHSAKGKGNGKVGDESKGCHKAVYDKLAQSYHMMSSAPVVRENDLTKRWRTSPGPMTSSARGAVWEGWGVYVDRAIQLTAEERKDAMKNEAQTVPRVEEGRDEGYGPYGEPDEALRRREEMDELMDEVEDEEMDE</sequence>
<keyword evidence="3" id="KW-1185">Reference proteome</keyword>
<name>A0A9P4WG28_9PLEO</name>